<accession>A0AAW1U2L4</accession>
<sequence length="128" mass="15071">MRVVREKTKFRKIRGRSSISYEPYHVKKTLIAVHYYKKKMSPYRGSRAHGTRVVAAEPDIQYNFDHNRPSERVLRNHSQKPKLTHSSTATLNRVTFQRAEVLGNHFQEHKPLKMFSTTSSRLHVKKGR</sequence>
<dbReference type="AlphaFoldDB" id="A0AAW1U2L4"/>
<comment type="caution">
    <text evidence="1">The sequence shown here is derived from an EMBL/GenBank/DDBJ whole genome shotgun (WGS) entry which is preliminary data.</text>
</comment>
<reference evidence="1 2" key="1">
    <citation type="submission" date="2023-03" db="EMBL/GenBank/DDBJ databases">
        <title>Genome insight into feeding habits of ladybird beetles.</title>
        <authorList>
            <person name="Li H.-S."/>
            <person name="Huang Y.-H."/>
            <person name="Pang H."/>
        </authorList>
    </citation>
    <scope>NUCLEOTIDE SEQUENCE [LARGE SCALE GENOMIC DNA]</scope>
    <source>
        <strain evidence="1">SYSU_2023b</strain>
        <tissue evidence="1">Whole body</tissue>
    </source>
</reference>
<name>A0AAW1U2L4_9CUCU</name>
<evidence type="ECO:0000313" key="2">
    <source>
        <dbReference type="Proteomes" id="UP001431783"/>
    </source>
</evidence>
<evidence type="ECO:0000313" key="1">
    <source>
        <dbReference type="EMBL" id="KAK9876788.1"/>
    </source>
</evidence>
<organism evidence="1 2">
    <name type="scientific">Henosepilachna vigintioctopunctata</name>
    <dbReference type="NCBI Taxonomy" id="420089"/>
    <lineage>
        <taxon>Eukaryota</taxon>
        <taxon>Metazoa</taxon>
        <taxon>Ecdysozoa</taxon>
        <taxon>Arthropoda</taxon>
        <taxon>Hexapoda</taxon>
        <taxon>Insecta</taxon>
        <taxon>Pterygota</taxon>
        <taxon>Neoptera</taxon>
        <taxon>Endopterygota</taxon>
        <taxon>Coleoptera</taxon>
        <taxon>Polyphaga</taxon>
        <taxon>Cucujiformia</taxon>
        <taxon>Coccinelloidea</taxon>
        <taxon>Coccinellidae</taxon>
        <taxon>Epilachninae</taxon>
        <taxon>Epilachnini</taxon>
        <taxon>Henosepilachna</taxon>
    </lineage>
</organism>
<dbReference type="EMBL" id="JARQZJ010000038">
    <property type="protein sequence ID" value="KAK9876788.1"/>
    <property type="molecule type" value="Genomic_DNA"/>
</dbReference>
<keyword evidence="2" id="KW-1185">Reference proteome</keyword>
<proteinExistence type="predicted"/>
<protein>
    <submittedName>
        <fullName evidence="1">Uncharacterized protein</fullName>
    </submittedName>
</protein>
<gene>
    <name evidence="1" type="ORF">WA026_015026</name>
</gene>
<dbReference type="Proteomes" id="UP001431783">
    <property type="component" value="Unassembled WGS sequence"/>
</dbReference>